<organism evidence="1">
    <name type="scientific">Culex tarsalis</name>
    <name type="common">Encephalitis mosquito</name>
    <dbReference type="NCBI Taxonomy" id="7177"/>
    <lineage>
        <taxon>Eukaryota</taxon>
        <taxon>Metazoa</taxon>
        <taxon>Ecdysozoa</taxon>
        <taxon>Arthropoda</taxon>
        <taxon>Hexapoda</taxon>
        <taxon>Insecta</taxon>
        <taxon>Pterygota</taxon>
        <taxon>Neoptera</taxon>
        <taxon>Endopterygota</taxon>
        <taxon>Diptera</taxon>
        <taxon>Nematocera</taxon>
        <taxon>Culicoidea</taxon>
        <taxon>Culicidae</taxon>
        <taxon>Culicinae</taxon>
        <taxon>Culicini</taxon>
        <taxon>Culex</taxon>
        <taxon>Culex</taxon>
    </lineage>
</organism>
<proteinExistence type="predicted"/>
<protein>
    <submittedName>
        <fullName evidence="1">Uncharacterized protein</fullName>
    </submittedName>
</protein>
<evidence type="ECO:0000313" key="1">
    <source>
        <dbReference type="EMBL" id="JAV30699.1"/>
    </source>
</evidence>
<dbReference type="EMBL" id="GFDL01004346">
    <property type="protein sequence ID" value="JAV30699.1"/>
    <property type="molecule type" value="Transcribed_RNA"/>
</dbReference>
<accession>A0A1Q3FSX4</accession>
<dbReference type="AlphaFoldDB" id="A0A1Q3FSX4"/>
<reference evidence="1" key="1">
    <citation type="submission" date="2017-01" db="EMBL/GenBank/DDBJ databases">
        <title>A deep insight into the sialotranscriptome of adult male and female Cluex tarsalis mosquitoes.</title>
        <authorList>
            <person name="Ribeiro J.M."/>
            <person name="Moreira F."/>
            <person name="Bernard K.A."/>
            <person name="Calvo E."/>
        </authorList>
    </citation>
    <scope>NUCLEOTIDE SEQUENCE</scope>
    <source>
        <strain evidence="1">Kern County</strain>
        <tissue evidence="1">Salivary glands</tissue>
    </source>
</reference>
<sequence>MSSRWWRQLLQRVKLSGRKKKSVLETIGHRGVTRSQATALLQCLEYVTENISFFGLFLSIGQTDLVDKIYRRIKSADSKLMDYLVETSAPRECAIAMHRFFRTHKISILPSRALSLLSAHNDGMPRRLVALDVLNLIHHESTSGMRLQLATAYLRMMQQLTLRGYLIPNEIRIVISPYVAAPVLFPGRNTMRDIATKSATLLELFLSVDLLDHPDQLSEELGRESARLQRQRRQGRRCGVVTS</sequence>
<name>A0A1Q3FSX4_CULTA</name>